<dbReference type="PRINTS" id="PR00885">
    <property type="entry name" value="BCTERIALGSPH"/>
</dbReference>
<dbReference type="RefSeq" id="WP_100103488.1">
    <property type="nucleotide sequence ID" value="NZ_CADIJJ010000015.1"/>
</dbReference>
<keyword evidence="8 10" id="KW-0472">Membrane</keyword>
<reference evidence="12" key="2">
    <citation type="submission" date="2017-11" db="EMBL/GenBank/DDBJ databases">
        <title>PacBio sequencing of new strain of the secondary endosymbiont Candidatus Hamiltonella defensa.</title>
        <authorList>
            <person name="Strand M.R."/>
            <person name="Oliver K."/>
        </authorList>
    </citation>
    <scope>NUCLEOTIDE SEQUENCE [LARGE SCALE GENOMIC DNA]</scope>
    <source>
        <strain evidence="12">A2C</strain>
    </source>
</reference>
<keyword evidence="3" id="KW-1003">Cell membrane</keyword>
<organism evidence="11 12">
    <name type="scientific">Candidatus Williamhamiltonella defendens</name>
    <dbReference type="NCBI Taxonomy" id="138072"/>
    <lineage>
        <taxon>Bacteria</taxon>
        <taxon>Pseudomonadati</taxon>
        <taxon>Pseudomonadota</taxon>
        <taxon>Gammaproteobacteria</taxon>
        <taxon>Enterobacterales</taxon>
        <taxon>Enterobacteriaceae</taxon>
        <taxon>aphid secondary symbionts</taxon>
        <taxon>Candidatus Williamhamiltonella</taxon>
    </lineage>
</organism>
<dbReference type="GO" id="GO:0015627">
    <property type="term" value="C:type II protein secretion system complex"/>
    <property type="evidence" value="ECO:0007669"/>
    <property type="project" value="InterPro"/>
</dbReference>
<dbReference type="EMBL" id="CP017606">
    <property type="protein sequence ID" value="ATW30219.1"/>
    <property type="molecule type" value="Genomic_DNA"/>
</dbReference>
<gene>
    <name evidence="11" type="ORF">BJP41_07700</name>
</gene>
<dbReference type="InterPro" id="IPR049875">
    <property type="entry name" value="TypeII_GspH"/>
</dbReference>
<keyword evidence="6 10" id="KW-0812">Transmembrane</keyword>
<evidence type="ECO:0000256" key="2">
    <source>
        <dbReference type="ARBA" id="ARBA00021549"/>
    </source>
</evidence>
<dbReference type="GO" id="GO:0005886">
    <property type="term" value="C:plasma membrane"/>
    <property type="evidence" value="ECO:0007669"/>
    <property type="project" value="UniProtKB-SubCell"/>
</dbReference>
<keyword evidence="5" id="KW-0997">Cell inner membrane</keyword>
<name>A0A2D3T336_9ENTR</name>
<evidence type="ECO:0000313" key="12">
    <source>
        <dbReference type="Proteomes" id="UP000230008"/>
    </source>
</evidence>
<evidence type="ECO:0000256" key="1">
    <source>
        <dbReference type="ARBA" id="ARBA00004377"/>
    </source>
</evidence>
<evidence type="ECO:0000256" key="6">
    <source>
        <dbReference type="ARBA" id="ARBA00022692"/>
    </source>
</evidence>
<dbReference type="NCBIfam" id="TIGR01708">
    <property type="entry name" value="typeII_sec_gspH"/>
    <property type="match status" value="1"/>
</dbReference>
<evidence type="ECO:0000256" key="7">
    <source>
        <dbReference type="ARBA" id="ARBA00022989"/>
    </source>
</evidence>
<keyword evidence="7 10" id="KW-1133">Transmembrane helix</keyword>
<evidence type="ECO:0000256" key="8">
    <source>
        <dbReference type="ARBA" id="ARBA00023136"/>
    </source>
</evidence>
<evidence type="ECO:0000256" key="9">
    <source>
        <dbReference type="ARBA" id="ARBA00030775"/>
    </source>
</evidence>
<dbReference type="GO" id="GO:0015628">
    <property type="term" value="P:protein secretion by the type II secretion system"/>
    <property type="evidence" value="ECO:0007669"/>
    <property type="project" value="InterPro"/>
</dbReference>
<evidence type="ECO:0000256" key="4">
    <source>
        <dbReference type="ARBA" id="ARBA00022481"/>
    </source>
</evidence>
<evidence type="ECO:0000256" key="10">
    <source>
        <dbReference type="SAM" id="Phobius"/>
    </source>
</evidence>
<dbReference type="NCBIfam" id="TIGR02532">
    <property type="entry name" value="IV_pilin_GFxxxE"/>
    <property type="match status" value="1"/>
</dbReference>
<dbReference type="AlphaFoldDB" id="A0A2D3T336"/>
<comment type="subcellular location">
    <subcellularLocation>
        <location evidence="1">Cell inner membrane</location>
        <topology evidence="1">Single-pass membrane protein</topology>
    </subcellularLocation>
</comment>
<dbReference type="InterPro" id="IPR012902">
    <property type="entry name" value="N_methyl_site"/>
</dbReference>
<dbReference type="Gene3D" id="3.55.40.10">
    <property type="entry name" value="minor pseudopilin epsh domain"/>
    <property type="match status" value="1"/>
</dbReference>
<proteinExistence type="predicted"/>
<protein>
    <recommendedName>
        <fullName evidence="2">Type II secretion system protein H</fullName>
    </recommendedName>
    <alternativeName>
        <fullName evidence="9">General secretion pathway protein H</fullName>
    </alternativeName>
</protein>
<dbReference type="SUPFAM" id="SSF54523">
    <property type="entry name" value="Pili subunits"/>
    <property type="match status" value="1"/>
</dbReference>
<reference evidence="12" key="1">
    <citation type="submission" date="2016-10" db="EMBL/GenBank/DDBJ databases">
        <authorList>
            <person name="Chevignon G."/>
        </authorList>
    </citation>
    <scope>NUCLEOTIDE SEQUENCE [LARGE SCALE GENOMIC DNA]</scope>
    <source>
        <strain evidence="12">A2C</strain>
    </source>
</reference>
<evidence type="ECO:0000313" key="11">
    <source>
        <dbReference type="EMBL" id="ATW30219.1"/>
    </source>
</evidence>
<sequence length="176" mass="20537">MGSNGFTLIESMLVIFLIGLMGAMILMTAPTKEKTGLKEEAKRFYRLLQRTQEEAFIKGQMHGIRFYRHGYEIMRRKKGQWQGIKKITLPPDIFLRLTFNHTFEEPAEDATEIFSYESDWHDETISEKTLPQIWLLGQSVIPAFELEFHHAQKRPIWAAELKENGEMNLNHIGVIQ</sequence>
<dbReference type="InterPro" id="IPR045584">
    <property type="entry name" value="Pilin-like"/>
</dbReference>
<dbReference type="InterPro" id="IPR002416">
    <property type="entry name" value="T2SS_protein-GspH"/>
</dbReference>
<evidence type="ECO:0000256" key="5">
    <source>
        <dbReference type="ARBA" id="ARBA00022519"/>
    </source>
</evidence>
<feature type="transmembrane region" description="Helical" evidence="10">
    <location>
        <begin position="6"/>
        <end position="29"/>
    </location>
</feature>
<dbReference type="Proteomes" id="UP000230008">
    <property type="component" value="Chromosome"/>
</dbReference>
<keyword evidence="4" id="KW-0488">Methylation</keyword>
<accession>A0A2D3T336</accession>
<evidence type="ECO:0000256" key="3">
    <source>
        <dbReference type="ARBA" id="ARBA00022475"/>
    </source>
</evidence>